<dbReference type="STRING" id="536979.SAMN04488055_0178"/>
<dbReference type="PANTHER" id="PTHR43133">
    <property type="entry name" value="RNA POLYMERASE ECF-TYPE SIGMA FACTO"/>
    <property type="match status" value="1"/>
</dbReference>
<feature type="domain" description="RNA polymerase sigma-70 region 2" evidence="5">
    <location>
        <begin position="23"/>
        <end position="89"/>
    </location>
</feature>
<dbReference type="InterPro" id="IPR014327">
    <property type="entry name" value="RNA_pol_sigma70_bacteroid"/>
</dbReference>
<dbReference type="InterPro" id="IPR039425">
    <property type="entry name" value="RNA_pol_sigma-70-like"/>
</dbReference>
<dbReference type="GO" id="GO:0006352">
    <property type="term" value="P:DNA-templated transcription initiation"/>
    <property type="evidence" value="ECO:0007669"/>
    <property type="project" value="InterPro"/>
</dbReference>
<feature type="domain" description="RNA polymerase sigma factor 70 region 4 type 2" evidence="6">
    <location>
        <begin position="116"/>
        <end position="167"/>
    </location>
</feature>
<dbReference type="InterPro" id="IPR036388">
    <property type="entry name" value="WH-like_DNA-bd_sf"/>
</dbReference>
<dbReference type="SUPFAM" id="SSF88659">
    <property type="entry name" value="Sigma3 and sigma4 domains of RNA polymerase sigma factors"/>
    <property type="match status" value="1"/>
</dbReference>
<dbReference type="RefSeq" id="WP_074237295.1">
    <property type="nucleotide sequence ID" value="NZ_FSRA01000001.1"/>
</dbReference>
<dbReference type="Gene3D" id="1.10.10.10">
    <property type="entry name" value="Winged helix-like DNA-binding domain superfamily/Winged helix DNA-binding domain"/>
    <property type="match status" value="1"/>
</dbReference>
<protein>
    <submittedName>
        <fullName evidence="7">RNA polymerase sigma-70 factor, ECF subfamily</fullName>
    </submittedName>
</protein>
<name>A0A1N6D383_9BACT</name>
<dbReference type="GO" id="GO:0016987">
    <property type="term" value="F:sigma factor activity"/>
    <property type="evidence" value="ECO:0007669"/>
    <property type="project" value="UniProtKB-KW"/>
</dbReference>
<dbReference type="NCBIfam" id="TIGR02985">
    <property type="entry name" value="Sig70_bacteroi1"/>
    <property type="match status" value="1"/>
</dbReference>
<dbReference type="InterPro" id="IPR007627">
    <property type="entry name" value="RNA_pol_sigma70_r2"/>
</dbReference>
<dbReference type="Proteomes" id="UP000185003">
    <property type="component" value="Unassembled WGS sequence"/>
</dbReference>
<evidence type="ECO:0000256" key="2">
    <source>
        <dbReference type="ARBA" id="ARBA00023015"/>
    </source>
</evidence>
<evidence type="ECO:0000259" key="6">
    <source>
        <dbReference type="Pfam" id="PF08281"/>
    </source>
</evidence>
<evidence type="ECO:0000256" key="1">
    <source>
        <dbReference type="ARBA" id="ARBA00010641"/>
    </source>
</evidence>
<evidence type="ECO:0000259" key="5">
    <source>
        <dbReference type="Pfam" id="PF04542"/>
    </source>
</evidence>
<dbReference type="Gene3D" id="1.10.1740.10">
    <property type="match status" value="1"/>
</dbReference>
<dbReference type="PANTHER" id="PTHR43133:SF46">
    <property type="entry name" value="RNA POLYMERASE SIGMA-70 FACTOR ECF SUBFAMILY"/>
    <property type="match status" value="1"/>
</dbReference>
<accession>A0A1N6D383</accession>
<dbReference type="InterPro" id="IPR013324">
    <property type="entry name" value="RNA_pol_sigma_r3/r4-like"/>
</dbReference>
<keyword evidence="4" id="KW-0804">Transcription</keyword>
<dbReference type="InterPro" id="IPR014284">
    <property type="entry name" value="RNA_pol_sigma-70_dom"/>
</dbReference>
<dbReference type="GO" id="GO:0003677">
    <property type="term" value="F:DNA binding"/>
    <property type="evidence" value="ECO:0007669"/>
    <property type="project" value="InterPro"/>
</dbReference>
<keyword evidence="2" id="KW-0805">Transcription regulation</keyword>
<dbReference type="NCBIfam" id="TIGR02937">
    <property type="entry name" value="sigma70-ECF"/>
    <property type="match status" value="1"/>
</dbReference>
<dbReference type="InterPro" id="IPR013249">
    <property type="entry name" value="RNA_pol_sigma70_r4_t2"/>
</dbReference>
<proteinExistence type="inferred from homology"/>
<dbReference type="OrthoDB" id="665849at2"/>
<dbReference type="EMBL" id="FSRA01000001">
    <property type="protein sequence ID" value="SIN65166.1"/>
    <property type="molecule type" value="Genomic_DNA"/>
</dbReference>
<dbReference type="Pfam" id="PF08281">
    <property type="entry name" value="Sigma70_r4_2"/>
    <property type="match status" value="1"/>
</dbReference>
<keyword evidence="3" id="KW-0731">Sigma factor</keyword>
<evidence type="ECO:0000256" key="3">
    <source>
        <dbReference type="ARBA" id="ARBA00023082"/>
    </source>
</evidence>
<dbReference type="SUPFAM" id="SSF88946">
    <property type="entry name" value="Sigma2 domain of RNA polymerase sigma factors"/>
    <property type="match status" value="1"/>
</dbReference>
<sequence length="177" mass="20742">MAKPDLELWQQIRSDDLEAFGELYERHWEMLFEAAYRRLYDKDAAKDIVQEVFIYCWQKRDQIHITDSVAGYLSTAVRFKVLNHLKSENTRLKYEQQAGAVLPQVTHIPNQDLHNSYHRELEKLPPKMREVFMDSRESGLSISEIAEKRALSPQTVKNQLSGALKKLREGLGNFFME</sequence>
<dbReference type="AlphaFoldDB" id="A0A1N6D383"/>
<organism evidence="7 8">
    <name type="scientific">Chitinophaga niabensis</name>
    <dbReference type="NCBI Taxonomy" id="536979"/>
    <lineage>
        <taxon>Bacteria</taxon>
        <taxon>Pseudomonadati</taxon>
        <taxon>Bacteroidota</taxon>
        <taxon>Chitinophagia</taxon>
        <taxon>Chitinophagales</taxon>
        <taxon>Chitinophagaceae</taxon>
        <taxon>Chitinophaga</taxon>
    </lineage>
</organism>
<evidence type="ECO:0000313" key="7">
    <source>
        <dbReference type="EMBL" id="SIN65166.1"/>
    </source>
</evidence>
<reference evidence="8" key="1">
    <citation type="submission" date="2016-11" db="EMBL/GenBank/DDBJ databases">
        <authorList>
            <person name="Varghese N."/>
            <person name="Submissions S."/>
        </authorList>
    </citation>
    <scope>NUCLEOTIDE SEQUENCE [LARGE SCALE GENOMIC DNA]</scope>
    <source>
        <strain evidence="8">DSM 24787</strain>
    </source>
</reference>
<gene>
    <name evidence="7" type="ORF">SAMN04488055_0178</name>
</gene>
<dbReference type="Pfam" id="PF04542">
    <property type="entry name" value="Sigma70_r2"/>
    <property type="match status" value="1"/>
</dbReference>
<evidence type="ECO:0000256" key="4">
    <source>
        <dbReference type="ARBA" id="ARBA00023163"/>
    </source>
</evidence>
<comment type="similarity">
    <text evidence="1">Belongs to the sigma-70 factor family. ECF subfamily.</text>
</comment>
<keyword evidence="8" id="KW-1185">Reference proteome</keyword>
<evidence type="ECO:0000313" key="8">
    <source>
        <dbReference type="Proteomes" id="UP000185003"/>
    </source>
</evidence>
<dbReference type="InterPro" id="IPR013325">
    <property type="entry name" value="RNA_pol_sigma_r2"/>
</dbReference>